<accession>A0AAJ0BC70</accession>
<dbReference type="EMBL" id="MU839838">
    <property type="protein sequence ID" value="KAK1753186.1"/>
    <property type="molecule type" value="Genomic_DNA"/>
</dbReference>
<feature type="non-terminal residue" evidence="2">
    <location>
        <position position="515"/>
    </location>
</feature>
<keyword evidence="3" id="KW-1185">Reference proteome</keyword>
<evidence type="ECO:0000313" key="2">
    <source>
        <dbReference type="EMBL" id="KAK1753186.1"/>
    </source>
</evidence>
<dbReference type="Proteomes" id="UP001239445">
    <property type="component" value="Unassembled WGS sequence"/>
</dbReference>
<name>A0AAJ0BC70_9PEZI</name>
<comment type="caution">
    <text evidence="2">The sequence shown here is derived from an EMBL/GenBank/DDBJ whole genome shotgun (WGS) entry which is preliminary data.</text>
</comment>
<dbReference type="Pfam" id="PF06985">
    <property type="entry name" value="HET"/>
    <property type="match status" value="1"/>
</dbReference>
<dbReference type="PANTHER" id="PTHR33112">
    <property type="entry name" value="DOMAIN PROTEIN, PUTATIVE-RELATED"/>
    <property type="match status" value="1"/>
</dbReference>
<dbReference type="AlphaFoldDB" id="A0AAJ0BC70"/>
<dbReference type="PANTHER" id="PTHR33112:SF16">
    <property type="entry name" value="HETEROKARYON INCOMPATIBILITY DOMAIN-CONTAINING PROTEIN"/>
    <property type="match status" value="1"/>
</dbReference>
<gene>
    <name evidence="2" type="ORF">QBC47DRAFT_327199</name>
</gene>
<feature type="domain" description="Heterokaryon incompatibility" evidence="1">
    <location>
        <begin position="216"/>
        <end position="365"/>
    </location>
</feature>
<organism evidence="2 3">
    <name type="scientific">Echria macrotheca</name>
    <dbReference type="NCBI Taxonomy" id="438768"/>
    <lineage>
        <taxon>Eukaryota</taxon>
        <taxon>Fungi</taxon>
        <taxon>Dikarya</taxon>
        <taxon>Ascomycota</taxon>
        <taxon>Pezizomycotina</taxon>
        <taxon>Sordariomycetes</taxon>
        <taxon>Sordariomycetidae</taxon>
        <taxon>Sordariales</taxon>
        <taxon>Schizotheciaceae</taxon>
        <taxon>Echria</taxon>
    </lineage>
</organism>
<dbReference type="InterPro" id="IPR010730">
    <property type="entry name" value="HET"/>
</dbReference>
<evidence type="ECO:0000259" key="1">
    <source>
        <dbReference type="Pfam" id="PF06985"/>
    </source>
</evidence>
<protein>
    <submittedName>
        <fullName evidence="2">Heterokaryon incompatibility protein-domain-containing protein</fullName>
    </submittedName>
</protein>
<proteinExistence type="predicted"/>
<evidence type="ECO:0000313" key="3">
    <source>
        <dbReference type="Proteomes" id="UP001239445"/>
    </source>
</evidence>
<reference evidence="2" key="1">
    <citation type="submission" date="2023-06" db="EMBL/GenBank/DDBJ databases">
        <title>Genome-scale phylogeny and comparative genomics of the fungal order Sordariales.</title>
        <authorList>
            <consortium name="Lawrence Berkeley National Laboratory"/>
            <person name="Hensen N."/>
            <person name="Bonometti L."/>
            <person name="Westerberg I."/>
            <person name="Brannstrom I.O."/>
            <person name="Guillou S."/>
            <person name="Cros-Aarteil S."/>
            <person name="Calhoun S."/>
            <person name="Haridas S."/>
            <person name="Kuo A."/>
            <person name="Mondo S."/>
            <person name="Pangilinan J."/>
            <person name="Riley R."/>
            <person name="Labutti K."/>
            <person name="Andreopoulos B."/>
            <person name="Lipzen A."/>
            <person name="Chen C."/>
            <person name="Yanf M."/>
            <person name="Daum C."/>
            <person name="Ng V."/>
            <person name="Clum A."/>
            <person name="Steindorff A."/>
            <person name="Ohm R."/>
            <person name="Martin F."/>
            <person name="Silar P."/>
            <person name="Natvig D."/>
            <person name="Lalanne C."/>
            <person name="Gautier V."/>
            <person name="Ament-Velasquez S.L."/>
            <person name="Kruys A."/>
            <person name="Hutchinson M.I."/>
            <person name="Powell A.J."/>
            <person name="Barry K."/>
            <person name="Miller A.N."/>
            <person name="Grigoriev I.V."/>
            <person name="Debuchy R."/>
            <person name="Gladieux P."/>
            <person name="Thoren M.H."/>
            <person name="Johannesson H."/>
        </authorList>
    </citation>
    <scope>NUCLEOTIDE SEQUENCE</scope>
    <source>
        <strain evidence="2">PSN4</strain>
    </source>
</reference>
<sequence>MKMWPPCICFILADPDYEDGVPYSFDEKIAPCPPEHAFRTPSFCETFCRSKGAGYFWEIGGLAVADLSLNHRGGARLSTTCPMCRLVRRCLETMYGVPSSATVLVGFDYTMNDWMRWRLRCITPNSAVCRQDSVSTVRLVFPTSEKVPNNAVEADPMAPSVLEFMRSRIEDCCSQHQDCETRLAVNLPPRLVDTGPLECHPDVKLIEPVAGKMGSYAALSHCWGGSQPLRTTNANLTVHLAAGIPWQCLPRNFQDVVRVTRALGQRYLWIDSLCIVQDDEKDWERNAGLMATIYQHAHFTIVASASANPDAGFLHQRQRAVFTFEDETAIGYGALMMRNPWRDGDHRDDSKRTFPLDRRGWAYQERMMSTRTLSFRNHISFECRAEITCECGVDPLVPRLGPRRELWWSERSPLRKNQFQSHPINQWMNMVAEYSARQFTYETDRLPAISSLERFADPMGKDLYLHGLWMSKMPQHLAWCPAENRIPRPPELFRIPSWSWASRAGMVLYPERNPE</sequence>